<feature type="transmembrane region" description="Helical" evidence="6">
    <location>
        <begin position="170"/>
        <end position="190"/>
    </location>
</feature>
<proteinExistence type="inferred from homology"/>
<protein>
    <submittedName>
        <fullName evidence="7">Lysoplasmalogenase</fullName>
    </submittedName>
</protein>
<evidence type="ECO:0000256" key="4">
    <source>
        <dbReference type="ARBA" id="ARBA00022989"/>
    </source>
</evidence>
<accession>A0A4S2H514</accession>
<evidence type="ECO:0000313" key="8">
    <source>
        <dbReference type="Proteomes" id="UP000308054"/>
    </source>
</evidence>
<dbReference type="PANTHER" id="PTHR31885">
    <property type="entry name" value="GH04784P"/>
    <property type="match status" value="1"/>
</dbReference>
<dbReference type="OrthoDB" id="345840at2"/>
<evidence type="ECO:0000256" key="2">
    <source>
        <dbReference type="ARBA" id="ARBA00007375"/>
    </source>
</evidence>
<keyword evidence="8" id="KW-1185">Reference proteome</keyword>
<dbReference type="GO" id="GO:0016020">
    <property type="term" value="C:membrane"/>
    <property type="evidence" value="ECO:0007669"/>
    <property type="project" value="UniProtKB-SubCell"/>
</dbReference>
<dbReference type="RefSeq" id="WP_135995009.1">
    <property type="nucleotide sequence ID" value="NZ_CP071057.1"/>
</dbReference>
<name>A0A4S2H514_9PROT</name>
<keyword evidence="3 6" id="KW-0812">Transmembrane</keyword>
<reference evidence="7 8" key="1">
    <citation type="journal article" date="2017" name="Int. J. Syst. Evol. Microbiol.">
        <title>Marinicauda algicola sp. nov., isolated from a marine red alga Rhodosorus marinus.</title>
        <authorList>
            <person name="Jeong S.E."/>
            <person name="Jeon S.H."/>
            <person name="Chun B.H."/>
            <person name="Kim D.W."/>
            <person name="Jeon C.O."/>
        </authorList>
    </citation>
    <scope>NUCLEOTIDE SEQUENCE [LARGE SCALE GENOMIC DNA]</scope>
    <source>
        <strain evidence="7 8">JCM 31718</strain>
    </source>
</reference>
<feature type="transmembrane region" description="Helical" evidence="6">
    <location>
        <begin position="202"/>
        <end position="222"/>
    </location>
</feature>
<dbReference type="EMBL" id="SRXW01000001">
    <property type="protein sequence ID" value="TGY90511.1"/>
    <property type="molecule type" value="Genomic_DNA"/>
</dbReference>
<organism evidence="7 8">
    <name type="scientific">Marinicauda algicola</name>
    <dbReference type="NCBI Taxonomy" id="2029849"/>
    <lineage>
        <taxon>Bacteria</taxon>
        <taxon>Pseudomonadati</taxon>
        <taxon>Pseudomonadota</taxon>
        <taxon>Alphaproteobacteria</taxon>
        <taxon>Maricaulales</taxon>
        <taxon>Maricaulaceae</taxon>
        <taxon>Marinicauda</taxon>
    </lineage>
</organism>
<sequence length="229" mass="24076">MGTNTQTLRALIPGWAAPAYLATAVLCLVVYLVVDTSYPTVPGAGVVKALGIVMLGLYALVRGAPLLMLALFLSAGGDFALALRPPELEAGILLFGAAHLVYLSIFAAMIVREGWRRDGLVLAAALVAYGLAMLWWLRPGMGALALEASVYLGVILAMAIAAGFVKGPRLIVIGALLFVVSDSLLAAGWFREVRPLDWLNPVWITYGAAQVCLAVGISAKAAERRISAT</sequence>
<evidence type="ECO:0000256" key="6">
    <source>
        <dbReference type="SAM" id="Phobius"/>
    </source>
</evidence>
<dbReference type="PANTHER" id="PTHR31885:SF6">
    <property type="entry name" value="GH04784P"/>
    <property type="match status" value="1"/>
</dbReference>
<evidence type="ECO:0000256" key="3">
    <source>
        <dbReference type="ARBA" id="ARBA00022692"/>
    </source>
</evidence>
<keyword evidence="5 6" id="KW-0472">Membrane</keyword>
<dbReference type="Pfam" id="PF07947">
    <property type="entry name" value="YhhN"/>
    <property type="match status" value="1"/>
</dbReference>
<comment type="caution">
    <text evidence="7">The sequence shown here is derived from an EMBL/GenBank/DDBJ whole genome shotgun (WGS) entry which is preliminary data.</text>
</comment>
<keyword evidence="4 6" id="KW-1133">Transmembrane helix</keyword>
<dbReference type="GO" id="GO:0016787">
    <property type="term" value="F:hydrolase activity"/>
    <property type="evidence" value="ECO:0007669"/>
    <property type="project" value="TreeGrafter"/>
</dbReference>
<evidence type="ECO:0000256" key="5">
    <source>
        <dbReference type="ARBA" id="ARBA00023136"/>
    </source>
</evidence>
<feature type="transmembrane region" description="Helical" evidence="6">
    <location>
        <begin position="120"/>
        <end position="137"/>
    </location>
</feature>
<evidence type="ECO:0000256" key="1">
    <source>
        <dbReference type="ARBA" id="ARBA00004141"/>
    </source>
</evidence>
<dbReference type="InterPro" id="IPR012506">
    <property type="entry name" value="TMEM86B-like"/>
</dbReference>
<comment type="similarity">
    <text evidence="2">Belongs to the TMEM86 family.</text>
</comment>
<evidence type="ECO:0000313" key="7">
    <source>
        <dbReference type="EMBL" id="TGY90511.1"/>
    </source>
</evidence>
<feature type="transmembrane region" description="Helical" evidence="6">
    <location>
        <begin position="143"/>
        <end position="165"/>
    </location>
</feature>
<feature type="transmembrane region" description="Helical" evidence="6">
    <location>
        <begin position="12"/>
        <end position="34"/>
    </location>
</feature>
<feature type="transmembrane region" description="Helical" evidence="6">
    <location>
        <begin position="90"/>
        <end position="111"/>
    </location>
</feature>
<comment type="subcellular location">
    <subcellularLocation>
        <location evidence="1">Membrane</location>
        <topology evidence="1">Multi-pass membrane protein</topology>
    </subcellularLocation>
</comment>
<dbReference type="Proteomes" id="UP000308054">
    <property type="component" value="Unassembled WGS sequence"/>
</dbReference>
<gene>
    <name evidence="7" type="ORF">E5163_05160</name>
</gene>
<dbReference type="AlphaFoldDB" id="A0A4S2H514"/>